<dbReference type="Pfam" id="PF07934">
    <property type="entry name" value="OGG_N"/>
    <property type="match status" value="1"/>
</dbReference>
<accession>A0A161MBP6</accession>
<dbReference type="AlphaFoldDB" id="A0A161MBP6"/>
<dbReference type="GO" id="GO:0008534">
    <property type="term" value="F:oxidized purine nucleobase lesion DNA N-glycosylase activity"/>
    <property type="evidence" value="ECO:0007669"/>
    <property type="project" value="InterPro"/>
</dbReference>
<keyword evidence="3" id="KW-0234">DNA repair</keyword>
<name>A0A161MBP6_TRIIF</name>
<evidence type="ECO:0000256" key="3">
    <source>
        <dbReference type="ARBA" id="ARBA00023204"/>
    </source>
</evidence>
<dbReference type="GO" id="GO:0003684">
    <property type="term" value="F:damaged DNA binding"/>
    <property type="evidence" value="ECO:0007669"/>
    <property type="project" value="InterPro"/>
</dbReference>
<dbReference type="SUPFAM" id="SSF55945">
    <property type="entry name" value="TATA-box binding protein-like"/>
    <property type="match status" value="1"/>
</dbReference>
<reference evidence="5" key="2">
    <citation type="journal article" date="2017" name="J. Med. Entomol.">
        <title>Transcriptome Analysis of the Triatoma infestans (Hemiptera: Reduviidae) Integument.</title>
        <authorList>
            <person name="Calderon-Fernandez G.M."/>
            <person name="Moriconi D.E."/>
            <person name="Dulbecco A.B."/>
            <person name="Juarez M.P."/>
        </authorList>
    </citation>
    <scope>NUCLEOTIDE SEQUENCE</scope>
    <source>
        <strain evidence="5">Int1</strain>
        <tissue evidence="5">Integument</tissue>
    </source>
</reference>
<protein>
    <submittedName>
        <fullName evidence="5">N-glycosylase dna lyase</fullName>
    </submittedName>
</protein>
<feature type="domain" description="8-oxoguanine DNA glycosylase N-terminal" evidence="4">
    <location>
        <begin position="15"/>
        <end position="78"/>
    </location>
</feature>
<evidence type="ECO:0000313" key="5">
    <source>
        <dbReference type="EMBL" id="JAR97135.1"/>
    </source>
</evidence>
<sequence>TILSIHEFGVQMARKILIKKTELNLKMMLEGGQSFRWNSTGLSEWTGVIRDLLWVIKQYDYHIEYKVYGDKVSHTQANGEVSDFRKHRLQIRMTHKMWIMY</sequence>
<dbReference type="Gene3D" id="3.30.310.40">
    <property type="match status" value="1"/>
</dbReference>
<keyword evidence="5" id="KW-0456">Lyase</keyword>
<dbReference type="InterPro" id="IPR012904">
    <property type="entry name" value="OGG_N"/>
</dbReference>
<proteinExistence type="predicted"/>
<evidence type="ECO:0000256" key="1">
    <source>
        <dbReference type="ARBA" id="ARBA00022763"/>
    </source>
</evidence>
<dbReference type="GO" id="GO:0006289">
    <property type="term" value="P:nucleotide-excision repair"/>
    <property type="evidence" value="ECO:0007669"/>
    <property type="project" value="InterPro"/>
</dbReference>
<keyword evidence="1" id="KW-0227">DNA damage</keyword>
<reference evidence="5" key="1">
    <citation type="submission" date="2016-04" db="EMBL/GenBank/DDBJ databases">
        <authorList>
            <person name="Calderon-Fernandez G.M.Sr."/>
        </authorList>
    </citation>
    <scope>NUCLEOTIDE SEQUENCE</scope>
    <source>
        <strain evidence="5">Int1</strain>
        <tissue evidence="5">Integument</tissue>
    </source>
</reference>
<evidence type="ECO:0000256" key="2">
    <source>
        <dbReference type="ARBA" id="ARBA00022801"/>
    </source>
</evidence>
<organism evidence="5">
    <name type="scientific">Triatoma infestans</name>
    <name type="common">Assassin bug</name>
    <dbReference type="NCBI Taxonomy" id="30076"/>
    <lineage>
        <taxon>Eukaryota</taxon>
        <taxon>Metazoa</taxon>
        <taxon>Ecdysozoa</taxon>
        <taxon>Arthropoda</taxon>
        <taxon>Hexapoda</taxon>
        <taxon>Insecta</taxon>
        <taxon>Pterygota</taxon>
        <taxon>Neoptera</taxon>
        <taxon>Paraneoptera</taxon>
        <taxon>Hemiptera</taxon>
        <taxon>Heteroptera</taxon>
        <taxon>Panheteroptera</taxon>
        <taxon>Cimicomorpha</taxon>
        <taxon>Reduviidae</taxon>
        <taxon>Triatominae</taxon>
        <taxon>Triatoma</taxon>
    </lineage>
</organism>
<evidence type="ECO:0000259" key="4">
    <source>
        <dbReference type="Pfam" id="PF07934"/>
    </source>
</evidence>
<feature type="non-terminal residue" evidence="5">
    <location>
        <position position="1"/>
    </location>
</feature>
<dbReference type="GO" id="GO:0016829">
    <property type="term" value="F:lyase activity"/>
    <property type="evidence" value="ECO:0007669"/>
    <property type="project" value="UniProtKB-KW"/>
</dbReference>
<dbReference type="EMBL" id="GEMB01006195">
    <property type="protein sequence ID" value="JAR97135.1"/>
    <property type="molecule type" value="Transcribed_RNA"/>
</dbReference>
<keyword evidence="2" id="KW-0378">Hydrolase</keyword>